<proteinExistence type="predicted"/>
<keyword evidence="2" id="KW-0808">Transferase</keyword>
<evidence type="ECO:0000313" key="3">
    <source>
        <dbReference type="Proteomes" id="UP001151760"/>
    </source>
</evidence>
<dbReference type="Proteomes" id="UP001151760">
    <property type="component" value="Unassembled WGS sequence"/>
</dbReference>
<keyword evidence="2" id="KW-0548">Nucleotidyltransferase</keyword>
<dbReference type="GO" id="GO:0003964">
    <property type="term" value="F:RNA-directed DNA polymerase activity"/>
    <property type="evidence" value="ECO:0007669"/>
    <property type="project" value="UniProtKB-KW"/>
</dbReference>
<gene>
    <name evidence="2" type="ORF">Tco_0804492</name>
</gene>
<dbReference type="PANTHER" id="PTHR33067:SF35">
    <property type="entry name" value="ASPARTIC PEPTIDASE DDI1-TYPE DOMAIN-CONTAINING PROTEIN"/>
    <property type="match status" value="1"/>
</dbReference>
<keyword evidence="2" id="KW-0695">RNA-directed DNA polymerase</keyword>
<dbReference type="CDD" id="cd00303">
    <property type="entry name" value="retropepsin_like"/>
    <property type="match status" value="1"/>
</dbReference>
<accession>A0ABQ5A4H5</accession>
<dbReference type="PANTHER" id="PTHR33067">
    <property type="entry name" value="RNA-DIRECTED DNA POLYMERASE-RELATED"/>
    <property type="match status" value="1"/>
</dbReference>
<evidence type="ECO:0000313" key="2">
    <source>
        <dbReference type="EMBL" id="GJS97524.1"/>
    </source>
</evidence>
<comment type="caution">
    <text evidence="2">The sequence shown here is derived from an EMBL/GenBank/DDBJ whole genome shotgun (WGS) entry which is preliminary data.</text>
</comment>
<reference evidence="2" key="1">
    <citation type="journal article" date="2022" name="Int. J. Mol. Sci.">
        <title>Draft Genome of Tanacetum Coccineum: Genomic Comparison of Closely Related Tanacetum-Family Plants.</title>
        <authorList>
            <person name="Yamashiro T."/>
            <person name="Shiraishi A."/>
            <person name="Nakayama K."/>
            <person name="Satake H."/>
        </authorList>
    </citation>
    <scope>NUCLEOTIDE SEQUENCE</scope>
</reference>
<organism evidence="2 3">
    <name type="scientific">Tanacetum coccineum</name>
    <dbReference type="NCBI Taxonomy" id="301880"/>
    <lineage>
        <taxon>Eukaryota</taxon>
        <taxon>Viridiplantae</taxon>
        <taxon>Streptophyta</taxon>
        <taxon>Embryophyta</taxon>
        <taxon>Tracheophyta</taxon>
        <taxon>Spermatophyta</taxon>
        <taxon>Magnoliopsida</taxon>
        <taxon>eudicotyledons</taxon>
        <taxon>Gunneridae</taxon>
        <taxon>Pentapetalae</taxon>
        <taxon>asterids</taxon>
        <taxon>campanulids</taxon>
        <taxon>Asterales</taxon>
        <taxon>Asteraceae</taxon>
        <taxon>Asteroideae</taxon>
        <taxon>Anthemideae</taxon>
        <taxon>Anthemidinae</taxon>
        <taxon>Tanacetum</taxon>
    </lineage>
</organism>
<evidence type="ECO:0000256" key="1">
    <source>
        <dbReference type="SAM" id="MobiDB-lite"/>
    </source>
</evidence>
<reference evidence="2" key="2">
    <citation type="submission" date="2022-01" db="EMBL/GenBank/DDBJ databases">
        <authorList>
            <person name="Yamashiro T."/>
            <person name="Shiraishi A."/>
            <person name="Satake H."/>
            <person name="Nakayama K."/>
        </authorList>
    </citation>
    <scope>NUCLEOTIDE SEQUENCE</scope>
</reference>
<protein>
    <submittedName>
        <fullName evidence="2">Reverse transcriptase domain-containing protein</fullName>
    </submittedName>
</protein>
<sequence>MGASFAITHPALTVDNFEIKGQFLHMILNQCQFSGALGEDVNDHIDTFLGICELFKIKDVDGDAIKLRVFPFTLTGTAKEWLKSNAPADVVSEIATLTNQMAMFNKKFDKLNATIIVMQVGCKSCGGPNLTRDCDDKPMSPSEDACWVNQRQGNFQASGSNSNTLSYKQGSLPSNTETNSNPHVNAVTTRSGKQTSDPPFSSNENVVKPEIAYQLACVEALSQMPKYVKFLKDLLTNKKKLEDLSTVIMSEECSAILDGKLSKKMSDLGSFTIPCLIGNLSVHNALANLGASINLMSYSLYAKLGLGEPKPTRMTIQLTDTSIKYLRGIIENVLVKVDRFVFPVDFAILDMDEDSKVPLILDDTLYYIDTIKPLVEENFQEIFEEDLFDTNFIKEEDMNTSNEEVLEELAYLIENDPSSRSKKEEEFKNDTGGKPKKSFEEPMILELKDLLPHLENAFLKRESNLHVIISSDLTRNEKEKLIEVLKANKETTAYDIKYVVKKEFKQGDRVLLFNSRLKIFPGKLRSRWSGPFKIKQVFRYGTVQLTDLGGGSFKVNGHQVKHYLENLLDKDGEEILGLHPKDN</sequence>
<dbReference type="InterPro" id="IPR021109">
    <property type="entry name" value="Peptidase_aspartic_dom_sf"/>
</dbReference>
<name>A0ABQ5A4H5_9ASTR</name>
<feature type="region of interest" description="Disordered" evidence="1">
    <location>
        <begin position="157"/>
        <end position="203"/>
    </location>
</feature>
<dbReference type="Gene3D" id="2.40.70.10">
    <property type="entry name" value="Acid Proteases"/>
    <property type="match status" value="1"/>
</dbReference>
<dbReference type="EMBL" id="BQNB010011969">
    <property type="protein sequence ID" value="GJS97524.1"/>
    <property type="molecule type" value="Genomic_DNA"/>
</dbReference>
<keyword evidence="3" id="KW-1185">Reference proteome</keyword>